<sequence>MRRHGVLTGGVIDNFDMTYPWHYNNRCNDGVHYGRAPARLVWRDGKIGHQYFVDLMLGHVLLNAICNG</sequence>
<reference evidence="1" key="1">
    <citation type="submission" date="2014-09" db="EMBL/GenBank/DDBJ databases">
        <authorList>
            <person name="Magalhaes I.L.F."/>
            <person name="Oliveira U."/>
            <person name="Santos F.R."/>
            <person name="Vidigal T.H.D.A."/>
            <person name="Brescovit A.D."/>
            <person name="Santos A.J."/>
        </authorList>
    </citation>
    <scope>NUCLEOTIDE SEQUENCE</scope>
    <source>
        <tissue evidence="1">Shoot tissue taken approximately 20 cm above the soil surface</tissue>
    </source>
</reference>
<proteinExistence type="predicted"/>
<reference evidence="1" key="2">
    <citation type="journal article" date="2015" name="Data Brief">
        <title>Shoot transcriptome of the giant reed, Arundo donax.</title>
        <authorList>
            <person name="Barrero R.A."/>
            <person name="Guerrero F.D."/>
            <person name="Moolhuijzen P."/>
            <person name="Goolsby J.A."/>
            <person name="Tidwell J."/>
            <person name="Bellgard S.E."/>
            <person name="Bellgard M.I."/>
        </authorList>
    </citation>
    <scope>NUCLEOTIDE SEQUENCE</scope>
    <source>
        <tissue evidence="1">Shoot tissue taken approximately 20 cm above the soil surface</tissue>
    </source>
</reference>
<evidence type="ECO:0000313" key="1">
    <source>
        <dbReference type="EMBL" id="JAD93524.1"/>
    </source>
</evidence>
<name>A0A0A9DY71_ARUDO</name>
<dbReference type="PANTHER" id="PTHR35124">
    <property type="entry name" value="CYTOCHROME P450 FAMILY PROTEIN"/>
    <property type="match status" value="1"/>
</dbReference>
<dbReference type="AlphaFoldDB" id="A0A0A9DY71"/>
<dbReference type="EMBL" id="GBRH01204371">
    <property type="protein sequence ID" value="JAD93524.1"/>
    <property type="molecule type" value="Transcribed_RNA"/>
</dbReference>
<organism evidence="1">
    <name type="scientific">Arundo donax</name>
    <name type="common">Giant reed</name>
    <name type="synonym">Donax arundinaceus</name>
    <dbReference type="NCBI Taxonomy" id="35708"/>
    <lineage>
        <taxon>Eukaryota</taxon>
        <taxon>Viridiplantae</taxon>
        <taxon>Streptophyta</taxon>
        <taxon>Embryophyta</taxon>
        <taxon>Tracheophyta</taxon>
        <taxon>Spermatophyta</taxon>
        <taxon>Magnoliopsida</taxon>
        <taxon>Liliopsida</taxon>
        <taxon>Poales</taxon>
        <taxon>Poaceae</taxon>
        <taxon>PACMAD clade</taxon>
        <taxon>Arundinoideae</taxon>
        <taxon>Arundineae</taxon>
        <taxon>Arundo</taxon>
    </lineage>
</organism>
<accession>A0A0A9DY71</accession>
<dbReference type="PANTHER" id="PTHR35124:SF1">
    <property type="entry name" value="CYTOCHROME P450 FAMILY PROTEIN"/>
    <property type="match status" value="1"/>
</dbReference>
<protein>
    <submittedName>
        <fullName evidence="1">Uncharacterized protein</fullName>
    </submittedName>
</protein>